<keyword evidence="1" id="KW-0812">Transmembrane</keyword>
<evidence type="ECO:0000313" key="3">
    <source>
        <dbReference type="Proteomes" id="UP000614216"/>
    </source>
</evidence>
<dbReference type="SUPFAM" id="SSF48371">
    <property type="entry name" value="ARM repeat"/>
    <property type="match status" value="1"/>
</dbReference>
<evidence type="ECO:0000256" key="1">
    <source>
        <dbReference type="SAM" id="Phobius"/>
    </source>
</evidence>
<accession>A0A937FYT5</accession>
<protein>
    <submittedName>
        <fullName evidence="2">HEAT repeat domain-containing protein</fullName>
    </submittedName>
</protein>
<feature type="transmembrane region" description="Helical" evidence="1">
    <location>
        <begin position="95"/>
        <end position="115"/>
    </location>
</feature>
<proteinExistence type="predicted"/>
<dbReference type="Gene3D" id="1.25.10.10">
    <property type="entry name" value="Leucine-rich Repeat Variant"/>
    <property type="match status" value="1"/>
</dbReference>
<dbReference type="EMBL" id="JAEUGD010000042">
    <property type="protein sequence ID" value="MBL6447312.1"/>
    <property type="molecule type" value="Genomic_DNA"/>
</dbReference>
<sequence length="262" mass="29756">MDEQKMNDLMIDYIDGNLTGELKEFVTKYIEKNSENRRKYEELKAAMSLLEHDTQLEPDNSLKTDFMLALIEEVEAEHDRKVKPIKKSVWKLSPFQLAASLALIVSGVFIGMWLMKADSNNQQIAEIKKEMEDTKRLVIHSLTDNSSASRRLQGVNASYSIGDADDEIVNALIRTMNNDENANVRLAAVEALAKFADEPKVLNALIESMETQADPLIQITLINLMVKLKEKKALDELKRIIEDKKTMETVKDEAHMAVFKLS</sequence>
<dbReference type="InterPro" id="IPR011989">
    <property type="entry name" value="ARM-like"/>
</dbReference>
<organism evidence="2 3">
    <name type="scientific">Fulvivirga marina</name>
    <dbReference type="NCBI Taxonomy" id="2494733"/>
    <lineage>
        <taxon>Bacteria</taxon>
        <taxon>Pseudomonadati</taxon>
        <taxon>Bacteroidota</taxon>
        <taxon>Cytophagia</taxon>
        <taxon>Cytophagales</taxon>
        <taxon>Fulvivirgaceae</taxon>
        <taxon>Fulvivirga</taxon>
    </lineage>
</organism>
<keyword evidence="3" id="KW-1185">Reference proteome</keyword>
<keyword evidence="1" id="KW-0472">Membrane</keyword>
<dbReference type="Pfam" id="PF13646">
    <property type="entry name" value="HEAT_2"/>
    <property type="match status" value="1"/>
</dbReference>
<dbReference type="InterPro" id="IPR016024">
    <property type="entry name" value="ARM-type_fold"/>
</dbReference>
<dbReference type="RefSeq" id="WP_202856826.1">
    <property type="nucleotide sequence ID" value="NZ_JAEUGD010000042.1"/>
</dbReference>
<comment type="caution">
    <text evidence="2">The sequence shown here is derived from an EMBL/GenBank/DDBJ whole genome shotgun (WGS) entry which is preliminary data.</text>
</comment>
<keyword evidence="1" id="KW-1133">Transmembrane helix</keyword>
<dbReference type="Proteomes" id="UP000614216">
    <property type="component" value="Unassembled WGS sequence"/>
</dbReference>
<dbReference type="AlphaFoldDB" id="A0A937FYT5"/>
<name>A0A937FYT5_9BACT</name>
<evidence type="ECO:0000313" key="2">
    <source>
        <dbReference type="EMBL" id="MBL6447312.1"/>
    </source>
</evidence>
<reference evidence="2" key="1">
    <citation type="submission" date="2021-01" db="EMBL/GenBank/DDBJ databases">
        <title>Fulvivirga kasyanovii gen. nov., sp nov., a novel member of the phylum Bacteroidetes isolated from seawater in a mussel farm.</title>
        <authorList>
            <person name="Zhao L.-H."/>
            <person name="Wang Z.-J."/>
        </authorList>
    </citation>
    <scope>NUCLEOTIDE SEQUENCE</scope>
    <source>
        <strain evidence="2">29W222</strain>
    </source>
</reference>
<gene>
    <name evidence="2" type="ORF">JMN32_13415</name>
</gene>